<reference evidence="1 2" key="1">
    <citation type="submission" date="2021-04" db="EMBL/GenBank/DDBJ databases">
        <title>Magnetospirillum sulfuroxidans sp. nov., a facultative chemolithoautotrophic sulfur-oxidizing alphaproteobacterium isolated from freshwater sediment and proposals for Paramagetospirillum gen. nov., and Magnetospirillaceae fam. nov.</title>
        <authorList>
            <person name="Koziaeva V."/>
            <person name="Geelhoed J.S."/>
            <person name="Sorokin D.Y."/>
            <person name="Grouzdev D.S."/>
        </authorList>
    </citation>
    <scope>NUCLEOTIDE SEQUENCE [LARGE SCALE GENOMIC DNA]</scope>
    <source>
        <strain evidence="1 2">J10</strain>
    </source>
</reference>
<comment type="caution">
    <text evidence="1">The sequence shown here is derived from an EMBL/GenBank/DDBJ whole genome shotgun (WGS) entry which is preliminary data.</text>
</comment>
<organism evidence="1 2">
    <name type="scientific">Magnetospirillum sulfuroxidans</name>
    <dbReference type="NCBI Taxonomy" id="611300"/>
    <lineage>
        <taxon>Bacteria</taxon>
        <taxon>Pseudomonadati</taxon>
        <taxon>Pseudomonadota</taxon>
        <taxon>Alphaproteobacteria</taxon>
        <taxon>Rhodospirillales</taxon>
        <taxon>Rhodospirillaceae</taxon>
        <taxon>Magnetospirillum</taxon>
    </lineage>
</organism>
<name>A0ABS5IEL4_9PROT</name>
<keyword evidence="2" id="KW-1185">Reference proteome</keyword>
<dbReference type="Pfam" id="PF03692">
    <property type="entry name" value="CxxCxxCC"/>
    <property type="match status" value="1"/>
</dbReference>
<evidence type="ECO:0000313" key="1">
    <source>
        <dbReference type="EMBL" id="MBR9972627.1"/>
    </source>
</evidence>
<dbReference type="InterPro" id="IPR005358">
    <property type="entry name" value="Puta_zinc/iron-chelating_dom"/>
</dbReference>
<sequence length="245" mass="25980">MFTPTTDFLSQSCAAAFAGLAPRPAEAATNAAIDQVFAIAEHSWQSRRSSLDYLRSAPPSACKAGCGWCCHQQVGITSLEAIRIAAYLRALPPETASPLIEAVRGLNATTKGMTTSQRAKSGLACAFLSLDGNCRIYPVRPLRCRGLHSIDADFCAASHTDPDGMRAKLEAGQLRPVYLSIPESIFDSALSGVLSALRRLKMTLVALELSAAVTAVLDDPRTAKRWLAGAVPDRALALVPDPGKS</sequence>
<evidence type="ECO:0000313" key="2">
    <source>
        <dbReference type="Proteomes" id="UP000680714"/>
    </source>
</evidence>
<dbReference type="RefSeq" id="WP_211549572.1">
    <property type="nucleotide sequence ID" value="NZ_JAGTUF010000012.1"/>
</dbReference>
<protein>
    <submittedName>
        <fullName evidence="1">YkgJ family cysteine cluster protein</fullName>
    </submittedName>
</protein>
<accession>A0ABS5IEL4</accession>
<dbReference type="Proteomes" id="UP000680714">
    <property type="component" value="Unassembled WGS sequence"/>
</dbReference>
<dbReference type="EMBL" id="JAGTUF010000012">
    <property type="protein sequence ID" value="MBR9972627.1"/>
    <property type="molecule type" value="Genomic_DNA"/>
</dbReference>
<gene>
    <name evidence="1" type="ORF">KEC16_12960</name>
</gene>
<proteinExistence type="predicted"/>